<accession>A0A2S7SSN0</accession>
<feature type="domain" description="Tyr recombinase" evidence="4">
    <location>
        <begin position="182"/>
        <end position="345"/>
    </location>
</feature>
<dbReference type="Pfam" id="PF00589">
    <property type="entry name" value="Phage_integrase"/>
    <property type="match status" value="1"/>
</dbReference>
<keyword evidence="3" id="KW-0233">DNA recombination</keyword>
<dbReference type="AlphaFoldDB" id="A0A2S7SSN0"/>
<dbReference type="CDD" id="cd01185">
    <property type="entry name" value="INTN1_C_like"/>
    <property type="match status" value="1"/>
</dbReference>
<evidence type="ECO:0000259" key="4">
    <source>
        <dbReference type="PROSITE" id="PS51898"/>
    </source>
</evidence>
<dbReference type="SUPFAM" id="SSF56349">
    <property type="entry name" value="DNA breaking-rejoining enzymes"/>
    <property type="match status" value="1"/>
</dbReference>
<dbReference type="PANTHER" id="PTHR30349">
    <property type="entry name" value="PHAGE INTEGRASE-RELATED"/>
    <property type="match status" value="1"/>
</dbReference>
<evidence type="ECO:0000313" key="6">
    <source>
        <dbReference type="Proteomes" id="UP000239872"/>
    </source>
</evidence>
<dbReference type="InterPro" id="IPR013762">
    <property type="entry name" value="Integrase-like_cat_sf"/>
</dbReference>
<sequence>MTAKIYEEKSKATGKTSLILIRTIDGVRIKTSLKLQFKTNPSTFEEREEKKEKMIIARKIANEETKRMLNGEYMLQEDYRITEDFIAYAVNFINQHAVKDKRKYWGVLNRLKTFFGKDKIPAFEMTEIAMQRFAKSLENELKGESAHNYFSKLKQIIDAATEELLFRNNPTRRIRVKQYSYIVKEVLTTEEIRRLYDTFCGNDNVRRAFLFALTTGLRWVDIKQLLWKNIQSKSVSIIQSKTQSRVTIPLNNDALCLLGEKGNSESLIFKLPSHTGALKIIRNWTRDAGIEKHITFHCARHSYGTEMIAQGIDISIASKLLGHTNISTSQRYVRISDSLKQQAIQKLPSFTF</sequence>
<dbReference type="InterPro" id="IPR010998">
    <property type="entry name" value="Integrase_recombinase_N"/>
</dbReference>
<dbReference type="GO" id="GO:0006310">
    <property type="term" value="P:DNA recombination"/>
    <property type="evidence" value="ECO:0007669"/>
    <property type="project" value="UniProtKB-KW"/>
</dbReference>
<evidence type="ECO:0000256" key="3">
    <source>
        <dbReference type="ARBA" id="ARBA00023172"/>
    </source>
</evidence>
<dbReference type="Gene3D" id="1.10.443.10">
    <property type="entry name" value="Intergrase catalytic core"/>
    <property type="match status" value="1"/>
</dbReference>
<dbReference type="PANTHER" id="PTHR30349:SF64">
    <property type="entry name" value="PROPHAGE INTEGRASE INTD-RELATED"/>
    <property type="match status" value="1"/>
</dbReference>
<dbReference type="GO" id="GO:0003677">
    <property type="term" value="F:DNA binding"/>
    <property type="evidence" value="ECO:0007669"/>
    <property type="project" value="UniProtKB-KW"/>
</dbReference>
<dbReference type="Proteomes" id="UP000239872">
    <property type="component" value="Unassembled WGS sequence"/>
</dbReference>
<name>A0A2S7SSN0_9BACT</name>
<evidence type="ECO:0000256" key="2">
    <source>
        <dbReference type="ARBA" id="ARBA00023125"/>
    </source>
</evidence>
<protein>
    <recommendedName>
        <fullName evidence="4">Tyr recombinase domain-containing protein</fullName>
    </recommendedName>
</protein>
<comment type="caution">
    <text evidence="5">The sequence shown here is derived from an EMBL/GenBank/DDBJ whole genome shotgun (WGS) entry which is preliminary data.</text>
</comment>
<keyword evidence="2" id="KW-0238">DNA-binding</keyword>
<dbReference type="RefSeq" id="WP_105040386.1">
    <property type="nucleotide sequence ID" value="NZ_PPSL01000005.1"/>
</dbReference>
<dbReference type="InterPro" id="IPR011010">
    <property type="entry name" value="DNA_brk_join_enz"/>
</dbReference>
<dbReference type="GO" id="GO:0015074">
    <property type="term" value="P:DNA integration"/>
    <property type="evidence" value="ECO:0007669"/>
    <property type="project" value="InterPro"/>
</dbReference>
<organism evidence="5 6">
    <name type="scientific">Flavipsychrobacter stenotrophus</name>
    <dbReference type="NCBI Taxonomy" id="2077091"/>
    <lineage>
        <taxon>Bacteria</taxon>
        <taxon>Pseudomonadati</taxon>
        <taxon>Bacteroidota</taxon>
        <taxon>Chitinophagia</taxon>
        <taxon>Chitinophagales</taxon>
        <taxon>Chitinophagaceae</taxon>
        <taxon>Flavipsychrobacter</taxon>
    </lineage>
</organism>
<proteinExistence type="inferred from homology"/>
<evidence type="ECO:0000256" key="1">
    <source>
        <dbReference type="ARBA" id="ARBA00008857"/>
    </source>
</evidence>
<keyword evidence="6" id="KW-1185">Reference proteome</keyword>
<gene>
    <name evidence="5" type="ORF">CJD36_016890</name>
</gene>
<dbReference type="InterPro" id="IPR050090">
    <property type="entry name" value="Tyrosine_recombinase_XerCD"/>
</dbReference>
<dbReference type="InterPro" id="IPR002104">
    <property type="entry name" value="Integrase_catalytic"/>
</dbReference>
<evidence type="ECO:0000313" key="5">
    <source>
        <dbReference type="EMBL" id="PQJ09615.1"/>
    </source>
</evidence>
<dbReference type="Gene3D" id="1.10.150.130">
    <property type="match status" value="1"/>
</dbReference>
<comment type="similarity">
    <text evidence="1">Belongs to the 'phage' integrase family.</text>
</comment>
<dbReference type="Pfam" id="PF13102">
    <property type="entry name" value="Phage_int_SAM_5"/>
    <property type="match status" value="1"/>
</dbReference>
<dbReference type="OrthoDB" id="9806835at2"/>
<dbReference type="InterPro" id="IPR025269">
    <property type="entry name" value="SAM-like_dom"/>
</dbReference>
<dbReference type="EMBL" id="PPSL01000005">
    <property type="protein sequence ID" value="PQJ09615.1"/>
    <property type="molecule type" value="Genomic_DNA"/>
</dbReference>
<dbReference type="PROSITE" id="PS51898">
    <property type="entry name" value="TYR_RECOMBINASE"/>
    <property type="match status" value="1"/>
</dbReference>
<reference evidence="5 6" key="1">
    <citation type="submission" date="2018-01" db="EMBL/GenBank/DDBJ databases">
        <title>A novel member of the phylum Bacteroidetes isolated from glacier ice.</title>
        <authorList>
            <person name="Liu Q."/>
            <person name="Xin Y.-H."/>
        </authorList>
    </citation>
    <scope>NUCLEOTIDE SEQUENCE [LARGE SCALE GENOMIC DNA]</scope>
    <source>
        <strain evidence="5 6">RB1R16</strain>
    </source>
</reference>